<feature type="compositionally biased region" description="Basic and acidic residues" evidence="1">
    <location>
        <begin position="112"/>
        <end position="129"/>
    </location>
</feature>
<feature type="region of interest" description="Disordered" evidence="1">
    <location>
        <begin position="106"/>
        <end position="129"/>
    </location>
</feature>
<dbReference type="Proteomes" id="UP000515211">
    <property type="component" value="Chromosome 3"/>
</dbReference>
<feature type="compositionally biased region" description="Polar residues" evidence="1">
    <location>
        <begin position="30"/>
        <end position="39"/>
    </location>
</feature>
<evidence type="ECO:0000313" key="2">
    <source>
        <dbReference type="Proteomes" id="UP000515211"/>
    </source>
</evidence>
<gene>
    <name evidence="3" type="primary">LOC127745518</name>
</gene>
<reference evidence="3" key="2">
    <citation type="submission" date="2025-08" db="UniProtKB">
        <authorList>
            <consortium name="RefSeq"/>
        </authorList>
    </citation>
    <scope>IDENTIFICATION</scope>
    <source>
        <tissue evidence="3">Whole plant</tissue>
    </source>
</reference>
<proteinExistence type="predicted"/>
<keyword evidence="2" id="KW-1185">Reference proteome</keyword>
<dbReference type="RefSeq" id="XP_052114265.1">
    <property type="nucleotide sequence ID" value="XM_052258305.1"/>
</dbReference>
<evidence type="ECO:0000256" key="1">
    <source>
        <dbReference type="SAM" id="MobiDB-lite"/>
    </source>
</evidence>
<accession>A0A9C6THT6</accession>
<sequence>MRRGGGKLVAPRAGRHHCRRIAARTAGVTEGSSPRSAASTVHAGLEPPPTRLAVTTHTRGGERSSRGRRKEGVGVTASCVLIAGKRNPLLRRCCYRGCRGVHRVSGRRRQGSIREKLERQGDRRDEVGEPRRRRWGLTAAVPVVAGVVVGEGHRSCCLPLPRGSASCRSPLPPELPRTTAVAAAGIVNGRRRCCFRYSHSRRRSQPRRLPSHRRTLPLLLSEIWAAAIIQNLLTEPLPSRFGVSAVSFR</sequence>
<dbReference type="AlphaFoldDB" id="A0A9C6THT6"/>
<evidence type="ECO:0000313" key="3">
    <source>
        <dbReference type="RefSeq" id="XP_052114265.1"/>
    </source>
</evidence>
<organism evidence="2 3">
    <name type="scientific">Arachis duranensis</name>
    <name type="common">Wild peanut</name>
    <dbReference type="NCBI Taxonomy" id="130453"/>
    <lineage>
        <taxon>Eukaryota</taxon>
        <taxon>Viridiplantae</taxon>
        <taxon>Streptophyta</taxon>
        <taxon>Embryophyta</taxon>
        <taxon>Tracheophyta</taxon>
        <taxon>Spermatophyta</taxon>
        <taxon>Magnoliopsida</taxon>
        <taxon>eudicotyledons</taxon>
        <taxon>Gunneridae</taxon>
        <taxon>Pentapetalae</taxon>
        <taxon>rosids</taxon>
        <taxon>fabids</taxon>
        <taxon>Fabales</taxon>
        <taxon>Fabaceae</taxon>
        <taxon>Papilionoideae</taxon>
        <taxon>50 kb inversion clade</taxon>
        <taxon>dalbergioids sensu lato</taxon>
        <taxon>Dalbergieae</taxon>
        <taxon>Pterocarpus clade</taxon>
        <taxon>Arachis</taxon>
    </lineage>
</organism>
<feature type="region of interest" description="Disordered" evidence="1">
    <location>
        <begin position="25"/>
        <end position="70"/>
    </location>
</feature>
<dbReference type="GeneID" id="127745518"/>
<reference evidence="2" key="1">
    <citation type="journal article" date="2016" name="Nat. Genet.">
        <title>The genome sequences of Arachis duranensis and Arachis ipaensis, the diploid ancestors of cultivated peanut.</title>
        <authorList>
            <person name="Bertioli D.J."/>
            <person name="Cannon S.B."/>
            <person name="Froenicke L."/>
            <person name="Huang G."/>
            <person name="Farmer A.D."/>
            <person name="Cannon E.K."/>
            <person name="Liu X."/>
            <person name="Gao D."/>
            <person name="Clevenger J."/>
            <person name="Dash S."/>
            <person name="Ren L."/>
            <person name="Moretzsohn M.C."/>
            <person name="Shirasawa K."/>
            <person name="Huang W."/>
            <person name="Vidigal B."/>
            <person name="Abernathy B."/>
            <person name="Chu Y."/>
            <person name="Niederhuth C.E."/>
            <person name="Umale P."/>
            <person name="Araujo A.C."/>
            <person name="Kozik A."/>
            <person name="Kim K.D."/>
            <person name="Burow M.D."/>
            <person name="Varshney R.K."/>
            <person name="Wang X."/>
            <person name="Zhang X."/>
            <person name="Barkley N."/>
            <person name="Guimaraes P.M."/>
            <person name="Isobe S."/>
            <person name="Guo B."/>
            <person name="Liao B."/>
            <person name="Stalker H.T."/>
            <person name="Schmitz R.J."/>
            <person name="Scheffler B.E."/>
            <person name="Leal-Bertioli S.C."/>
            <person name="Xun X."/>
            <person name="Jackson S.A."/>
            <person name="Michelmore R."/>
            <person name="Ozias-Akins P."/>
        </authorList>
    </citation>
    <scope>NUCLEOTIDE SEQUENCE [LARGE SCALE GENOMIC DNA]</scope>
    <source>
        <strain evidence="2">cv. V14167</strain>
    </source>
</reference>
<dbReference type="KEGG" id="adu:127745518"/>
<protein>
    <submittedName>
        <fullName evidence="3">Uncharacterized protein LOC127745518</fullName>
    </submittedName>
</protein>
<name>A0A9C6THT6_ARADU</name>